<evidence type="ECO:0000313" key="2">
    <source>
        <dbReference type="Proteomes" id="UP000502706"/>
    </source>
</evidence>
<evidence type="ECO:0000313" key="1">
    <source>
        <dbReference type="EMBL" id="QIN81146.1"/>
    </source>
</evidence>
<sequence>MDTPGGEASYELENITPTAMSLVDRATERKAVDNRIDNRKNLVDTYACPECGEAFTTVSTHAGAVPFVTDCETVGCGGDASCSTAESRVHVDGYEGQIDYEWYRPLTREECETTISLIETEASSLAEDPRIPQTGGTRAHYVELKKKDRVGHLLGGGLLRRPHQASRRL</sequence>
<dbReference type="AlphaFoldDB" id="A0A6G8Q3W1"/>
<geneLocation type="plasmid" evidence="1 2">
    <name>unnamed1</name>
</geneLocation>
<dbReference type="Proteomes" id="UP000502706">
    <property type="component" value="Plasmid unnamed1"/>
</dbReference>
<dbReference type="EMBL" id="CP045122">
    <property type="protein sequence ID" value="QIN81146.1"/>
    <property type="molecule type" value="Genomic_DNA"/>
</dbReference>
<keyword evidence="2" id="KW-1185">Reference proteome</keyword>
<protein>
    <submittedName>
        <fullName evidence="1">Uncharacterized protein</fullName>
    </submittedName>
</protein>
<keyword evidence="1" id="KW-0614">Plasmid</keyword>
<name>A0A6G8Q3W1_9ACTN</name>
<dbReference type="RefSeq" id="WP_166398860.1">
    <property type="nucleotide sequence ID" value="NZ_CP045122.1"/>
</dbReference>
<dbReference type="KEGG" id="rmar:GBA65_22190"/>
<reference evidence="1 2" key="1">
    <citation type="submission" date="2019-10" db="EMBL/GenBank/DDBJ databases">
        <title>Rubrobacter sp nov SCSIO 52915 isolated from a deep-sea sediment in the South China Sea.</title>
        <authorList>
            <person name="Chen R.W."/>
        </authorList>
    </citation>
    <scope>NUCLEOTIDE SEQUENCE [LARGE SCALE GENOMIC DNA]</scope>
    <source>
        <strain evidence="1 2">SCSIO 52915</strain>
        <plasmid evidence="1 2">unnamed1</plasmid>
    </source>
</reference>
<gene>
    <name evidence="1" type="ORF">GBA65_22190</name>
</gene>
<proteinExistence type="predicted"/>
<accession>A0A6G8Q3W1</accession>
<organism evidence="1 2">
    <name type="scientific">Rubrobacter marinus</name>
    <dbReference type="NCBI Taxonomy" id="2653852"/>
    <lineage>
        <taxon>Bacteria</taxon>
        <taxon>Bacillati</taxon>
        <taxon>Actinomycetota</taxon>
        <taxon>Rubrobacteria</taxon>
        <taxon>Rubrobacterales</taxon>
        <taxon>Rubrobacteraceae</taxon>
        <taxon>Rubrobacter</taxon>
    </lineage>
</organism>